<feature type="transmembrane region" description="Helical" evidence="1">
    <location>
        <begin position="21"/>
        <end position="39"/>
    </location>
</feature>
<feature type="transmembrane region" description="Helical" evidence="1">
    <location>
        <begin position="84"/>
        <end position="101"/>
    </location>
</feature>
<feature type="transmembrane region" description="Helical" evidence="1">
    <location>
        <begin position="184"/>
        <end position="200"/>
    </location>
</feature>
<feature type="transmembrane region" description="Helical" evidence="1">
    <location>
        <begin position="154"/>
        <end position="172"/>
    </location>
</feature>
<name>A0ABU9T3U0_9HYPH</name>
<organism evidence="2 3">
    <name type="scientific">Ahrensia kielensis</name>
    <dbReference type="NCBI Taxonomy" id="76980"/>
    <lineage>
        <taxon>Bacteria</taxon>
        <taxon>Pseudomonadati</taxon>
        <taxon>Pseudomonadota</taxon>
        <taxon>Alphaproteobacteria</taxon>
        <taxon>Hyphomicrobiales</taxon>
        <taxon>Ahrensiaceae</taxon>
        <taxon>Ahrensia</taxon>
    </lineage>
</organism>
<evidence type="ECO:0000256" key="1">
    <source>
        <dbReference type="SAM" id="Phobius"/>
    </source>
</evidence>
<feature type="transmembrane region" description="Helical" evidence="1">
    <location>
        <begin position="121"/>
        <end position="142"/>
    </location>
</feature>
<dbReference type="Proteomes" id="UP001477870">
    <property type="component" value="Unassembled WGS sequence"/>
</dbReference>
<evidence type="ECO:0000313" key="3">
    <source>
        <dbReference type="Proteomes" id="UP001477870"/>
    </source>
</evidence>
<feature type="transmembrane region" description="Helical" evidence="1">
    <location>
        <begin position="59"/>
        <end position="77"/>
    </location>
</feature>
<sequence>MIDIKRLIITIFSTQTPKWPWWKTALFIAAAIFPLAFMAELIFAGKAEYRIPENGLIENAQRFILLLSGVICAVSIFKHRMLKIVFPSIFLGALSFSVFVRESQFCDDRWGISIDCIGQNANIVIIASLIILAALFSFWAIIKAPEIIAPIINLRWSWPTFLAIVIGLLSQVSENLHYVLAEEVLETGCYLIILTVSTLIQRRQTWIGFDAYISNQEKF</sequence>
<keyword evidence="1" id="KW-0472">Membrane</keyword>
<gene>
    <name evidence="2" type="ORF">WNY59_04180</name>
</gene>
<keyword evidence="3" id="KW-1185">Reference proteome</keyword>
<reference evidence="2 3" key="1">
    <citation type="submission" date="2024-03" db="EMBL/GenBank/DDBJ databases">
        <title>Community enrichment and isolation of bacterial strains for fucoidan degradation.</title>
        <authorList>
            <person name="Sichert A."/>
        </authorList>
    </citation>
    <scope>NUCLEOTIDE SEQUENCE [LARGE SCALE GENOMIC DNA]</scope>
    <source>
        <strain evidence="2 3">AS62</strain>
    </source>
</reference>
<proteinExistence type="predicted"/>
<accession>A0ABU9T3U0</accession>
<comment type="caution">
    <text evidence="2">The sequence shown here is derived from an EMBL/GenBank/DDBJ whole genome shotgun (WGS) entry which is preliminary data.</text>
</comment>
<dbReference type="RefSeq" id="WP_342847115.1">
    <property type="nucleotide sequence ID" value="NZ_JBBMQO010000002.1"/>
</dbReference>
<evidence type="ECO:0000313" key="2">
    <source>
        <dbReference type="EMBL" id="MEM5500783.1"/>
    </source>
</evidence>
<protein>
    <submittedName>
        <fullName evidence="2">Uncharacterized protein</fullName>
    </submittedName>
</protein>
<keyword evidence="1" id="KW-1133">Transmembrane helix</keyword>
<keyword evidence="1" id="KW-0812">Transmembrane</keyword>
<dbReference type="EMBL" id="JBBMQO010000002">
    <property type="protein sequence ID" value="MEM5500783.1"/>
    <property type="molecule type" value="Genomic_DNA"/>
</dbReference>